<gene>
    <name evidence="5" type="ORF">BCR36DRAFT_586584</name>
</gene>
<evidence type="ECO:0000313" key="5">
    <source>
        <dbReference type="EMBL" id="ORX43651.1"/>
    </source>
</evidence>
<evidence type="ECO:0000256" key="1">
    <source>
        <dbReference type="ARBA" id="ARBA00022729"/>
    </source>
</evidence>
<dbReference type="InterPro" id="IPR002883">
    <property type="entry name" value="CBM10/Dockerin_dom"/>
</dbReference>
<dbReference type="EMBL" id="MCFH01000051">
    <property type="protein sequence ID" value="ORX43651.1"/>
    <property type="molecule type" value="Genomic_DNA"/>
</dbReference>
<dbReference type="InterPro" id="IPR014867">
    <property type="entry name" value="Spore_coat_CotH_CotH2/3/7"/>
</dbReference>
<organism evidence="5 6">
    <name type="scientific">Piromyces finnis</name>
    <dbReference type="NCBI Taxonomy" id="1754191"/>
    <lineage>
        <taxon>Eukaryota</taxon>
        <taxon>Fungi</taxon>
        <taxon>Fungi incertae sedis</taxon>
        <taxon>Chytridiomycota</taxon>
        <taxon>Chytridiomycota incertae sedis</taxon>
        <taxon>Neocallimastigomycetes</taxon>
        <taxon>Neocallimastigales</taxon>
        <taxon>Neocallimastigaceae</taxon>
        <taxon>Piromyces</taxon>
    </lineage>
</organism>
<dbReference type="SUPFAM" id="SSF64571">
    <property type="entry name" value="Cellulose docking domain, dockering"/>
    <property type="match status" value="2"/>
</dbReference>
<dbReference type="PANTHER" id="PTHR40050:SF1">
    <property type="entry name" value="INNER SPORE COAT PROTEIN H"/>
    <property type="match status" value="1"/>
</dbReference>
<keyword evidence="2" id="KW-0677">Repeat</keyword>
<dbReference type="OrthoDB" id="10267127at2759"/>
<keyword evidence="6" id="KW-1185">Reference proteome</keyword>
<dbReference type="AlphaFoldDB" id="A0A1Y1V0Z9"/>
<protein>
    <recommendedName>
        <fullName evidence="4">CBM10 domain-containing protein</fullName>
    </recommendedName>
</protein>
<reference evidence="5 6" key="1">
    <citation type="submission" date="2016-08" db="EMBL/GenBank/DDBJ databases">
        <title>Genomes of anaerobic fungi encode conserved fungal cellulosomes for biomass hydrolysis.</title>
        <authorList>
            <consortium name="DOE Joint Genome Institute"/>
            <person name="Haitjema C.H."/>
            <person name="Gilmore S.P."/>
            <person name="Henske J.K."/>
            <person name="Solomon K.V."/>
            <person name="De Groot R."/>
            <person name="Kuo A."/>
            <person name="Mondo S.J."/>
            <person name="Salamov A.A."/>
            <person name="Labutti K."/>
            <person name="Zhao Z."/>
            <person name="Chiniquy J."/>
            <person name="Barry K."/>
            <person name="Brewer H.M."/>
            <person name="Purvine S.O."/>
            <person name="Wright A.T."/>
            <person name="Boxma B."/>
            <person name="Van Alen T."/>
            <person name="Hackstein J.H."/>
            <person name="Baker S.E."/>
            <person name="Grigoriev I.V."/>
            <person name="O'Malley M.A."/>
        </authorList>
    </citation>
    <scope>NUCLEOTIDE SEQUENCE [LARGE SCALE GENOMIC DNA]</scope>
    <source>
        <strain evidence="6">finn</strain>
    </source>
</reference>
<dbReference type="Pfam" id="PF08757">
    <property type="entry name" value="CotH"/>
    <property type="match status" value="1"/>
</dbReference>
<dbReference type="PANTHER" id="PTHR40050">
    <property type="entry name" value="INNER SPORE COAT PROTEIN H"/>
    <property type="match status" value="1"/>
</dbReference>
<feature type="domain" description="CBM10" evidence="4">
    <location>
        <begin position="483"/>
        <end position="517"/>
    </location>
</feature>
<dbReference type="Pfam" id="PF02013">
    <property type="entry name" value="CBM_10"/>
    <property type="match status" value="2"/>
</dbReference>
<comment type="caution">
    <text evidence="5">The sequence shown here is derived from an EMBL/GenBank/DDBJ whole genome shotgun (WGS) entry which is preliminary data.</text>
</comment>
<name>A0A1Y1V0Z9_9FUNG</name>
<dbReference type="Proteomes" id="UP000193719">
    <property type="component" value="Unassembled WGS sequence"/>
</dbReference>
<accession>A0A1Y1V0Z9</accession>
<reference evidence="5 6" key="2">
    <citation type="submission" date="2016-08" db="EMBL/GenBank/DDBJ databases">
        <title>Pervasive Adenine N6-methylation of Active Genes in Fungi.</title>
        <authorList>
            <consortium name="DOE Joint Genome Institute"/>
            <person name="Mondo S.J."/>
            <person name="Dannebaum R.O."/>
            <person name="Kuo R.C."/>
            <person name="Labutti K."/>
            <person name="Haridas S."/>
            <person name="Kuo A."/>
            <person name="Salamov A."/>
            <person name="Ahrendt S.R."/>
            <person name="Lipzen A."/>
            <person name="Sullivan W."/>
            <person name="Andreopoulos W.B."/>
            <person name="Clum A."/>
            <person name="Lindquist E."/>
            <person name="Daum C."/>
            <person name="Ramamoorthy G.K."/>
            <person name="Gryganskyi A."/>
            <person name="Culley D."/>
            <person name="Magnuson J.K."/>
            <person name="James T.Y."/>
            <person name="O'Malley M.A."/>
            <person name="Stajich J.E."/>
            <person name="Spatafora J.W."/>
            <person name="Visel A."/>
            <person name="Grigoriev I.V."/>
        </authorList>
    </citation>
    <scope>NUCLEOTIDE SEQUENCE [LARGE SCALE GENOMIC DNA]</scope>
    <source>
        <strain evidence="6">finn</strain>
    </source>
</reference>
<evidence type="ECO:0000256" key="2">
    <source>
        <dbReference type="ARBA" id="ARBA00022737"/>
    </source>
</evidence>
<keyword evidence="1" id="KW-0732">Signal</keyword>
<sequence>MSDEEYQEFVKVAQLNYENIVFQCEGDASCLPDFEIKTTIKYELDGKVKTFKKATVKTGGNWSRTNDRVGFNIKLKDDDRLFDQKYLRLRPDPTDFTVMRTKLSMELLYRFNVPTLQSAYVEVYVNDIYFGLFLLQSTIKPEWIQQEYELPENVEMKGLFNCKKDSADLNAESKDHCFNAVEEYANYTQPLDEFITSLDNAKSVEELRKVFNVDLFMKNVVFEYLVGSYDHYVTNGHNYFVYQKENGIWDLILNDFDNTFGNNLFVSYVYAMGNDPIDITEAPFEKLVKRKKHLLDLTYFDDKNKTLFKKTLRELLVTGFNEEFLFNRIEEIKKIILPYVKKTITPNDDGTYPGAINLIGQPSVHTLEEFEESFTVTSEDQFKIGLKNWISKRIAFACKSYGFDIDEINKEAAEYNKTGKYSPKEEPIKEEPIEKDECWSSVFGYECCENCNVIESDEHGDWGVKNGEWCGIKTSLCKTGKEGCPKTDYPCCSHCNVSVEDKTSRWGVENGEWCTINFSC</sequence>
<evidence type="ECO:0000313" key="6">
    <source>
        <dbReference type="Proteomes" id="UP000193719"/>
    </source>
</evidence>
<feature type="domain" description="CBM10" evidence="4">
    <location>
        <begin position="437"/>
        <end position="473"/>
    </location>
</feature>
<evidence type="ECO:0000259" key="4">
    <source>
        <dbReference type="PROSITE" id="PS51763"/>
    </source>
</evidence>
<proteinExistence type="predicted"/>
<keyword evidence="3" id="KW-0378">Hydrolase</keyword>
<dbReference type="GO" id="GO:0016787">
    <property type="term" value="F:hydrolase activity"/>
    <property type="evidence" value="ECO:0007669"/>
    <property type="project" value="UniProtKB-KW"/>
</dbReference>
<dbReference type="Gene3D" id="3.90.1220.10">
    <property type="entry name" value="Cellulose docking domain, dockering"/>
    <property type="match status" value="2"/>
</dbReference>
<dbReference type="PROSITE" id="PS51763">
    <property type="entry name" value="CBM10"/>
    <property type="match status" value="2"/>
</dbReference>
<dbReference type="InterPro" id="IPR009034">
    <property type="entry name" value="Dockerin_dom_fun_sf"/>
</dbReference>
<evidence type="ECO:0000256" key="3">
    <source>
        <dbReference type="ARBA" id="ARBA00022801"/>
    </source>
</evidence>